<evidence type="ECO:0000313" key="2">
    <source>
        <dbReference type="Proteomes" id="UP000660729"/>
    </source>
</evidence>
<keyword evidence="2" id="KW-1185">Reference proteome</keyword>
<evidence type="ECO:0000313" key="1">
    <source>
        <dbReference type="EMBL" id="KAF7186785.1"/>
    </source>
</evidence>
<comment type="caution">
    <text evidence="1">The sequence shown here is derived from an EMBL/GenBank/DDBJ whole genome shotgun (WGS) entry which is preliminary data.</text>
</comment>
<protein>
    <submittedName>
        <fullName evidence="1">Uncharacterized protein</fullName>
    </submittedName>
</protein>
<dbReference type="EMBL" id="JABCIY010000246">
    <property type="protein sequence ID" value="KAF7186785.1"/>
    <property type="molecule type" value="Genomic_DNA"/>
</dbReference>
<dbReference type="OrthoDB" id="62952at2759"/>
<organism evidence="1 2">
    <name type="scientific">Pseudocercospora fuligena</name>
    <dbReference type="NCBI Taxonomy" id="685502"/>
    <lineage>
        <taxon>Eukaryota</taxon>
        <taxon>Fungi</taxon>
        <taxon>Dikarya</taxon>
        <taxon>Ascomycota</taxon>
        <taxon>Pezizomycotina</taxon>
        <taxon>Dothideomycetes</taxon>
        <taxon>Dothideomycetidae</taxon>
        <taxon>Mycosphaerellales</taxon>
        <taxon>Mycosphaerellaceae</taxon>
        <taxon>Pseudocercospora</taxon>
    </lineage>
</organism>
<gene>
    <name evidence="1" type="ORF">HII31_11882</name>
</gene>
<accession>A0A8H6VH98</accession>
<name>A0A8H6VH98_9PEZI</name>
<dbReference type="AlphaFoldDB" id="A0A8H6VH98"/>
<reference evidence="1" key="1">
    <citation type="submission" date="2020-04" db="EMBL/GenBank/DDBJ databases">
        <title>Draft genome resource of the tomato pathogen Pseudocercospora fuligena.</title>
        <authorList>
            <person name="Zaccaron A."/>
        </authorList>
    </citation>
    <scope>NUCLEOTIDE SEQUENCE</scope>
    <source>
        <strain evidence="1">PF001</strain>
    </source>
</reference>
<dbReference type="Proteomes" id="UP000660729">
    <property type="component" value="Unassembled WGS sequence"/>
</dbReference>
<sequence>MAQPNSDVGESDQYWRLNSYRKWTKAGLMSALQSSGIIVSSSLTRHALIGIKQRLDRAMLYYGDQRISMDELRKFVRDRGLALPTPATRKAIVNVLLHADETSTFDRIQDLPPELREKIYEFYIDAFPEKLTCPTQPPLTRINRLVRKEALPIFYKRVRFQLAFFYRQSQRTSNEKLSKGTLHPDFQTTTFLNQLSTRPDQILRKVSIDIGVTSIEGFRFLDPRVLISAELTVQPKKGQIDRNVSRMGRKPKKGKELVSKVRNELRRNFSGSKSAKRMLKLKDIYALRQAAENGFFATYQKMGEWK</sequence>
<proteinExistence type="predicted"/>